<dbReference type="EMBL" id="CP013690">
    <property type="protein sequence ID" value="ALU27157.1"/>
    <property type="molecule type" value="Genomic_DNA"/>
</dbReference>
<gene>
    <name evidence="1" type="ORF">AS202_13760</name>
</gene>
<protein>
    <submittedName>
        <fullName evidence="1">Uncharacterized protein</fullName>
    </submittedName>
</protein>
<dbReference type="AlphaFoldDB" id="A0AAI8C707"/>
<evidence type="ECO:0000313" key="2">
    <source>
        <dbReference type="Proteomes" id="UP000069030"/>
    </source>
</evidence>
<name>A0AAI8C707_9FLAO</name>
<dbReference type="RefSeq" id="WP_006265207.1">
    <property type="nucleotide sequence ID" value="NZ_CP013690.1"/>
</dbReference>
<reference evidence="1 2" key="1">
    <citation type="journal article" date="2016" name="J. Zhejiang Univ. Sci. B">
        <title>Antibiotic resistance mechanisms of Myroides sp.</title>
        <authorList>
            <person name="Hu S."/>
            <person name="Yuan S."/>
            <person name="Qu H."/>
            <person name="Jiang T."/>
            <person name="Zhou Y."/>
            <person name="Wang M."/>
            <person name="Ming D."/>
        </authorList>
    </citation>
    <scope>NUCLEOTIDE SEQUENCE [LARGE SCALE GENOMIC DNA]</scope>
    <source>
        <strain evidence="1 2">PR63039</strain>
    </source>
</reference>
<dbReference type="Proteomes" id="UP000069030">
    <property type="component" value="Chromosome"/>
</dbReference>
<evidence type="ECO:0000313" key="1">
    <source>
        <dbReference type="EMBL" id="ALU27157.1"/>
    </source>
</evidence>
<dbReference type="KEGG" id="mod:AS202_13760"/>
<accession>A0AAI8C707</accession>
<proteinExistence type="predicted"/>
<sequence length="115" mass="13931">MKEISEEQSYSYFLETLNCCGTFLLNRNDDEIEYLIFEVFDINVRTFFYCDTLIKLLTNKRISIEMYEKAERVRNLYLSIEGTDLWSIKGIRESDIWKEIFNLCDDIRRNEIIKE</sequence>
<dbReference type="GeneID" id="66975789"/>
<organism evidence="1 2">
    <name type="scientific">Myroides odoratimimus</name>
    <dbReference type="NCBI Taxonomy" id="76832"/>
    <lineage>
        <taxon>Bacteria</taxon>
        <taxon>Pseudomonadati</taxon>
        <taxon>Bacteroidota</taxon>
        <taxon>Flavobacteriia</taxon>
        <taxon>Flavobacteriales</taxon>
        <taxon>Flavobacteriaceae</taxon>
        <taxon>Myroides</taxon>
    </lineage>
</organism>